<proteinExistence type="predicted"/>
<accession>A0ACB5SRQ7</accession>
<organism evidence="1 2">
    <name type="scientific">Ambrosiozyma monospora</name>
    <name type="common">Yeast</name>
    <name type="synonym">Endomycopsis monosporus</name>
    <dbReference type="NCBI Taxonomy" id="43982"/>
    <lineage>
        <taxon>Eukaryota</taxon>
        <taxon>Fungi</taxon>
        <taxon>Dikarya</taxon>
        <taxon>Ascomycota</taxon>
        <taxon>Saccharomycotina</taxon>
        <taxon>Pichiomycetes</taxon>
        <taxon>Pichiales</taxon>
        <taxon>Pichiaceae</taxon>
        <taxon>Ambrosiozyma</taxon>
    </lineage>
</organism>
<dbReference type="Proteomes" id="UP001165064">
    <property type="component" value="Unassembled WGS sequence"/>
</dbReference>
<name>A0ACB5SRQ7_AMBMO</name>
<sequence>MNLLSKKLLHPRSCSSKFSNSSTSEDETSFKFPPNLEQLALTVKEPISKLDLSILPSSTLKKVKITEVTALSGQFPTTLETLDIDIKSTTLSFSAFTSSFLMTLPNLQRVKVAVNRSEKIDLRTMKFPEQLRSLSLHVSFGAASNQTVGGIVLDGFPSKLEFLGLLTMPNSWKGGKSKYKIVVDGRKGETVESMTGKLCLLPFKSLFNICEM</sequence>
<evidence type="ECO:0000313" key="1">
    <source>
        <dbReference type="EMBL" id="GME70942.1"/>
    </source>
</evidence>
<gene>
    <name evidence="1" type="ORF">Amon02_000039100</name>
</gene>
<reference evidence="1" key="1">
    <citation type="submission" date="2023-04" db="EMBL/GenBank/DDBJ databases">
        <title>Ambrosiozyma monospora NBRC 10751.</title>
        <authorList>
            <person name="Ichikawa N."/>
            <person name="Sato H."/>
            <person name="Tonouchi N."/>
        </authorList>
    </citation>
    <scope>NUCLEOTIDE SEQUENCE</scope>
    <source>
        <strain evidence="1">NBRC 10751</strain>
    </source>
</reference>
<protein>
    <submittedName>
        <fullName evidence="1">Unnamed protein product</fullName>
    </submittedName>
</protein>
<evidence type="ECO:0000313" key="2">
    <source>
        <dbReference type="Proteomes" id="UP001165064"/>
    </source>
</evidence>
<dbReference type="EMBL" id="BSXS01000122">
    <property type="protein sequence ID" value="GME70942.1"/>
    <property type="molecule type" value="Genomic_DNA"/>
</dbReference>
<keyword evidence="2" id="KW-1185">Reference proteome</keyword>
<comment type="caution">
    <text evidence="1">The sequence shown here is derived from an EMBL/GenBank/DDBJ whole genome shotgun (WGS) entry which is preliminary data.</text>
</comment>